<dbReference type="Proteomes" id="UP000245622">
    <property type="component" value="Chromosome 1"/>
</dbReference>
<evidence type="ECO:0000313" key="3">
    <source>
        <dbReference type="Proteomes" id="UP000245622"/>
    </source>
</evidence>
<dbReference type="EMBL" id="LN555523">
    <property type="protein sequence ID" value="CED93325.1"/>
    <property type="molecule type" value="Genomic_DNA"/>
</dbReference>
<gene>
    <name evidence="2" type="ORF">CRIB_571</name>
</gene>
<sequence length="64" mass="7142">MQSKKAQPLSGENNKRLKKYRPTNSAQTAAWADIDELKPESKVSVPSLSNVKEAKDWVDNGSRL</sequence>
<accession>A0A1V1HZF4</accession>
<keyword evidence="3" id="KW-1185">Reference proteome</keyword>
<reference evidence="2 3" key="1">
    <citation type="submission" date="2014-04" db="EMBL/GenBank/DDBJ databases">
        <authorList>
            <person name="Hornung B.V."/>
        </authorList>
    </citation>
    <scope>NUCLEOTIDE SEQUENCE [LARGE SCALE GENOMIC DNA]</scope>
    <source>
        <strain evidence="2 3">CRIB</strain>
    </source>
</reference>
<dbReference type="KEGG" id="ril:CRIB_571"/>
<dbReference type="Pfam" id="PF12655">
    <property type="entry name" value="CDIF630_02480-like"/>
    <property type="match status" value="1"/>
</dbReference>
<feature type="region of interest" description="Disordered" evidence="1">
    <location>
        <begin position="1"/>
        <end position="64"/>
    </location>
</feature>
<dbReference type="AlphaFoldDB" id="A0A1V1HZF4"/>
<evidence type="ECO:0000313" key="2">
    <source>
        <dbReference type="EMBL" id="CED93325.1"/>
    </source>
</evidence>
<dbReference type="InterPro" id="IPR024209">
    <property type="entry name" value="CDIF630_02480-like"/>
</dbReference>
<dbReference type="RefSeq" id="WP_180703057.1">
    <property type="nucleotide sequence ID" value="NZ_CAJUCR010000001.1"/>
</dbReference>
<protein>
    <recommendedName>
        <fullName evidence="4">DUF3787 domain-containing protein</fullName>
    </recommendedName>
</protein>
<name>A0A1V1HZF4_9FIRM</name>
<organism evidence="2 3">
    <name type="scientific">Romboutsia ilealis</name>
    <dbReference type="NCBI Taxonomy" id="1115758"/>
    <lineage>
        <taxon>Bacteria</taxon>
        <taxon>Bacillati</taxon>
        <taxon>Bacillota</taxon>
        <taxon>Clostridia</taxon>
        <taxon>Peptostreptococcales</taxon>
        <taxon>Peptostreptococcaceae</taxon>
        <taxon>Romboutsia</taxon>
    </lineage>
</organism>
<evidence type="ECO:0000256" key="1">
    <source>
        <dbReference type="SAM" id="MobiDB-lite"/>
    </source>
</evidence>
<evidence type="ECO:0008006" key="4">
    <source>
        <dbReference type="Google" id="ProtNLM"/>
    </source>
</evidence>
<proteinExistence type="predicted"/>